<accession>B8GCE1</accession>
<evidence type="ECO:0000313" key="3">
    <source>
        <dbReference type="Proteomes" id="UP000002508"/>
    </source>
</evidence>
<sequence>MLRPSGQSAFAVLSRDLPSRPTVPVNVLVALTFLTAAHGWTDEAMLGARFTTAATHSKRATPRRTAVASEGCDRYPWRARWPRQPRLRGDDVLRCTDNDRRLARRRQRMQQATGQPTPCEQPSQPPRAASPVPAGPLPVRGLFQTTWLVIGATTVSHIRRLLRSW</sequence>
<reference evidence="2" key="1">
    <citation type="submission" date="2008-12" db="EMBL/GenBank/DDBJ databases">
        <title>Complete sequence of Chloroflexus aggregans DSM 9485.</title>
        <authorList>
            <consortium name="US DOE Joint Genome Institute"/>
            <person name="Lucas S."/>
            <person name="Copeland A."/>
            <person name="Lapidus A."/>
            <person name="Glavina del Rio T."/>
            <person name="Dalin E."/>
            <person name="Tice H."/>
            <person name="Pitluck S."/>
            <person name="Foster B."/>
            <person name="Larimer F."/>
            <person name="Land M."/>
            <person name="Hauser L."/>
            <person name="Kyrpides N."/>
            <person name="Mikhailova N."/>
            <person name="Bryant D."/>
            <person name="Richardson P."/>
        </authorList>
    </citation>
    <scope>NUCLEOTIDE SEQUENCE</scope>
    <source>
        <strain evidence="2">DSM 9485</strain>
    </source>
</reference>
<gene>
    <name evidence="2" type="ordered locus">Cagg_2098</name>
</gene>
<dbReference type="EMBL" id="CP001337">
    <property type="protein sequence ID" value="ACL24985.1"/>
    <property type="molecule type" value="Genomic_DNA"/>
</dbReference>
<proteinExistence type="predicted"/>
<feature type="region of interest" description="Disordered" evidence="1">
    <location>
        <begin position="105"/>
        <end position="136"/>
    </location>
</feature>
<protein>
    <submittedName>
        <fullName evidence="2">Uncharacterized protein</fullName>
    </submittedName>
</protein>
<keyword evidence="3" id="KW-1185">Reference proteome</keyword>
<name>B8GCE1_CHLAD</name>
<dbReference type="AlphaFoldDB" id="B8GCE1"/>
<organism evidence="2 3">
    <name type="scientific">Chloroflexus aggregans (strain MD-66 / DSM 9485)</name>
    <dbReference type="NCBI Taxonomy" id="326427"/>
    <lineage>
        <taxon>Bacteria</taxon>
        <taxon>Bacillati</taxon>
        <taxon>Chloroflexota</taxon>
        <taxon>Chloroflexia</taxon>
        <taxon>Chloroflexales</taxon>
        <taxon>Chloroflexineae</taxon>
        <taxon>Chloroflexaceae</taxon>
        <taxon>Chloroflexus</taxon>
    </lineage>
</organism>
<dbReference type="HOGENOM" id="CLU_1607917_0_0_0"/>
<feature type="compositionally biased region" description="Polar residues" evidence="1">
    <location>
        <begin position="113"/>
        <end position="122"/>
    </location>
</feature>
<dbReference type="Proteomes" id="UP000002508">
    <property type="component" value="Chromosome"/>
</dbReference>
<dbReference type="KEGG" id="cag:Cagg_2098"/>
<evidence type="ECO:0000256" key="1">
    <source>
        <dbReference type="SAM" id="MobiDB-lite"/>
    </source>
</evidence>
<evidence type="ECO:0000313" key="2">
    <source>
        <dbReference type="EMBL" id="ACL24985.1"/>
    </source>
</evidence>